<feature type="transmembrane region" description="Helical" evidence="1">
    <location>
        <begin position="68"/>
        <end position="89"/>
    </location>
</feature>
<dbReference type="EMBL" id="MN740643">
    <property type="protein sequence ID" value="QHS79464.1"/>
    <property type="molecule type" value="Genomic_DNA"/>
</dbReference>
<proteinExistence type="predicted"/>
<sequence length="113" mass="12025">MEAGTIIAIVQFVLVGIFMVAGGIGAIATDKDGKYIWQISKVVVLYLPVSLGMFTVFAAMFFENANLMVGLLVGIFAVALNFILDGFFFKGGYSAVSSALSGMRNQFAPKSLV</sequence>
<protein>
    <submittedName>
        <fullName evidence="2">Uncharacterized protein</fullName>
    </submittedName>
</protein>
<feature type="transmembrane region" description="Helical" evidence="1">
    <location>
        <begin position="42"/>
        <end position="62"/>
    </location>
</feature>
<evidence type="ECO:0000256" key="1">
    <source>
        <dbReference type="SAM" id="Phobius"/>
    </source>
</evidence>
<keyword evidence="1" id="KW-0472">Membrane</keyword>
<accession>A0A6C0AI40</accession>
<dbReference type="AlphaFoldDB" id="A0A6C0AI40"/>
<evidence type="ECO:0000313" key="2">
    <source>
        <dbReference type="EMBL" id="QHS79464.1"/>
    </source>
</evidence>
<reference evidence="2" key="1">
    <citation type="journal article" date="2020" name="Nature">
        <title>Giant virus diversity and host interactions through global metagenomics.</title>
        <authorList>
            <person name="Schulz F."/>
            <person name="Roux S."/>
            <person name="Paez-Espino D."/>
            <person name="Jungbluth S."/>
            <person name="Walsh D.A."/>
            <person name="Denef V.J."/>
            <person name="McMahon K.D."/>
            <person name="Konstantinidis K.T."/>
            <person name="Eloe-Fadrosh E.A."/>
            <person name="Kyrpides N.C."/>
            <person name="Woyke T."/>
        </authorList>
    </citation>
    <scope>NUCLEOTIDE SEQUENCE</scope>
    <source>
        <strain evidence="2">GVMAG-S-1035237-23</strain>
    </source>
</reference>
<keyword evidence="1" id="KW-1133">Transmembrane helix</keyword>
<organism evidence="2">
    <name type="scientific">viral metagenome</name>
    <dbReference type="NCBI Taxonomy" id="1070528"/>
    <lineage>
        <taxon>unclassified sequences</taxon>
        <taxon>metagenomes</taxon>
        <taxon>organismal metagenomes</taxon>
    </lineage>
</organism>
<feature type="transmembrane region" description="Helical" evidence="1">
    <location>
        <begin position="6"/>
        <end position="30"/>
    </location>
</feature>
<name>A0A6C0AI40_9ZZZZ</name>
<keyword evidence="1" id="KW-0812">Transmembrane</keyword>